<reference evidence="3 4" key="1">
    <citation type="submission" date="2021-01" db="EMBL/GenBank/DDBJ databases">
        <title>Biogeographic distribution of Paracoccus.</title>
        <authorList>
            <person name="Hollensteiner J."/>
            <person name="Leineberger J."/>
            <person name="Brinkhoff T."/>
            <person name="Daniel R."/>
        </authorList>
    </citation>
    <scope>NUCLEOTIDE SEQUENCE [LARGE SCALE GENOMIC DNA]</scope>
    <source>
        <strain evidence="3 4">KCTC 22803</strain>
    </source>
</reference>
<dbReference type="Gene3D" id="2.150.10.10">
    <property type="entry name" value="Serralysin-like metalloprotease, C-terminal"/>
    <property type="match status" value="2"/>
</dbReference>
<dbReference type="Pfam" id="PF00353">
    <property type="entry name" value="HemolysinCabind"/>
    <property type="match status" value="3"/>
</dbReference>
<protein>
    <submittedName>
        <fullName evidence="3">Calcium-binding protein</fullName>
    </submittedName>
</protein>
<sequence>MAYNGNFDGELNLQDVDWLGIDLQNIKGTIKSIATRNGNDTIVGGNGPNEIKGGAGNDRILGGRGHDELEGNGGRDILIGGAGNDELEGGAGHDTLRGGAGHDELEGGAGRDRLFGNGGRDDLEGGAGADTLNGGVGADTLEGGRGNDILIGGAGADQFEFDLGHGRDIIRDFENGRDKIEIDDFSRAQVRQVINNAVQDGDDVVVTLSHNTSFTLEDMQLNQLDMSDFVF</sequence>
<evidence type="ECO:0000256" key="2">
    <source>
        <dbReference type="ARBA" id="ARBA00022525"/>
    </source>
</evidence>
<keyword evidence="2" id="KW-0964">Secreted</keyword>
<dbReference type="InterPro" id="IPR050557">
    <property type="entry name" value="RTX_toxin/Mannuronan_C5-epim"/>
</dbReference>
<keyword evidence="4" id="KW-1185">Reference proteome</keyword>
<accession>A0ABY7SM71</accession>
<dbReference type="RefSeq" id="WP_271883633.1">
    <property type="nucleotide sequence ID" value="NZ_CP067136.1"/>
</dbReference>
<dbReference type="PANTHER" id="PTHR38340:SF1">
    <property type="entry name" value="S-LAYER PROTEIN"/>
    <property type="match status" value="1"/>
</dbReference>
<dbReference type="Proteomes" id="UP001219349">
    <property type="component" value="Chromosome"/>
</dbReference>
<gene>
    <name evidence="3" type="ORF">JHX87_16850</name>
</gene>
<dbReference type="InterPro" id="IPR001343">
    <property type="entry name" value="Hemolysn_Ca-bd"/>
</dbReference>
<dbReference type="PANTHER" id="PTHR38340">
    <property type="entry name" value="S-LAYER PROTEIN"/>
    <property type="match status" value="1"/>
</dbReference>
<proteinExistence type="predicted"/>
<dbReference type="PROSITE" id="PS00330">
    <property type="entry name" value="HEMOLYSIN_CALCIUM"/>
    <property type="match status" value="7"/>
</dbReference>
<dbReference type="InterPro" id="IPR018511">
    <property type="entry name" value="Hemolysin-typ_Ca-bd_CS"/>
</dbReference>
<evidence type="ECO:0000256" key="1">
    <source>
        <dbReference type="ARBA" id="ARBA00004613"/>
    </source>
</evidence>
<organism evidence="3 4">
    <name type="scientific">Paracoccus fistulariae</name>
    <dbReference type="NCBI Taxonomy" id="658446"/>
    <lineage>
        <taxon>Bacteria</taxon>
        <taxon>Pseudomonadati</taxon>
        <taxon>Pseudomonadota</taxon>
        <taxon>Alphaproteobacteria</taxon>
        <taxon>Rhodobacterales</taxon>
        <taxon>Paracoccaceae</taxon>
        <taxon>Paracoccus</taxon>
    </lineage>
</organism>
<dbReference type="SUPFAM" id="SSF51120">
    <property type="entry name" value="beta-Roll"/>
    <property type="match status" value="1"/>
</dbReference>
<evidence type="ECO:0000313" key="3">
    <source>
        <dbReference type="EMBL" id="WCR07102.1"/>
    </source>
</evidence>
<evidence type="ECO:0000313" key="4">
    <source>
        <dbReference type="Proteomes" id="UP001219349"/>
    </source>
</evidence>
<name>A0ABY7SM71_9RHOB</name>
<dbReference type="EMBL" id="CP067136">
    <property type="protein sequence ID" value="WCR07102.1"/>
    <property type="molecule type" value="Genomic_DNA"/>
</dbReference>
<dbReference type="InterPro" id="IPR011049">
    <property type="entry name" value="Serralysin-like_metalloprot_C"/>
</dbReference>
<dbReference type="PRINTS" id="PR00313">
    <property type="entry name" value="CABNDNGRPT"/>
</dbReference>
<comment type="subcellular location">
    <subcellularLocation>
        <location evidence="1">Secreted</location>
    </subcellularLocation>
</comment>